<evidence type="ECO:0000313" key="1">
    <source>
        <dbReference type="EMBL" id="KOF71520.1"/>
    </source>
</evidence>
<dbReference type="AlphaFoldDB" id="A0A0L8G4K5"/>
<accession>A0A0L8G4K5</accession>
<reference evidence="1" key="1">
    <citation type="submission" date="2015-07" db="EMBL/GenBank/DDBJ databases">
        <title>MeaNS - Measles Nucleotide Surveillance Program.</title>
        <authorList>
            <person name="Tran T."/>
            <person name="Druce J."/>
        </authorList>
    </citation>
    <scope>NUCLEOTIDE SEQUENCE</scope>
    <source>
        <strain evidence="1">UCB-OBI-ISO-001</strain>
        <tissue evidence="1">Gonad</tissue>
    </source>
</reference>
<gene>
    <name evidence="1" type="ORF">OCBIM_22000981mg</name>
</gene>
<dbReference type="EMBL" id="KQ424142">
    <property type="protein sequence ID" value="KOF71520.1"/>
    <property type="molecule type" value="Genomic_DNA"/>
</dbReference>
<proteinExistence type="predicted"/>
<sequence>MFARQIIYLDSAYLDSFSILKYSCCISMLEIQLLSVTSLECRNGFSRLLHPFPYRLTQQNLSECLKCYSSTEENIPNIFSCYLKDAVTLLQSKNSQLLA</sequence>
<organism evidence="1">
    <name type="scientific">Octopus bimaculoides</name>
    <name type="common">California two-spotted octopus</name>
    <dbReference type="NCBI Taxonomy" id="37653"/>
    <lineage>
        <taxon>Eukaryota</taxon>
        <taxon>Metazoa</taxon>
        <taxon>Spiralia</taxon>
        <taxon>Lophotrochozoa</taxon>
        <taxon>Mollusca</taxon>
        <taxon>Cephalopoda</taxon>
        <taxon>Coleoidea</taxon>
        <taxon>Octopodiformes</taxon>
        <taxon>Octopoda</taxon>
        <taxon>Incirrata</taxon>
        <taxon>Octopodidae</taxon>
        <taxon>Octopus</taxon>
    </lineage>
</organism>
<protein>
    <submittedName>
        <fullName evidence="1">Uncharacterized protein</fullName>
    </submittedName>
</protein>
<name>A0A0L8G4K5_OCTBM</name>